<dbReference type="PANTHER" id="PTHR11011">
    <property type="entry name" value="MALE STERILITY PROTEIN 2-RELATED"/>
    <property type="match status" value="1"/>
</dbReference>
<organism evidence="3 4">
    <name type="scientific">Sesamum alatum</name>
    <dbReference type="NCBI Taxonomy" id="300844"/>
    <lineage>
        <taxon>Eukaryota</taxon>
        <taxon>Viridiplantae</taxon>
        <taxon>Streptophyta</taxon>
        <taxon>Embryophyta</taxon>
        <taxon>Tracheophyta</taxon>
        <taxon>Spermatophyta</taxon>
        <taxon>Magnoliopsida</taxon>
        <taxon>eudicotyledons</taxon>
        <taxon>Gunneridae</taxon>
        <taxon>Pentapetalae</taxon>
        <taxon>asterids</taxon>
        <taxon>lamiids</taxon>
        <taxon>Lamiales</taxon>
        <taxon>Pedaliaceae</taxon>
        <taxon>Sesamum</taxon>
    </lineage>
</organism>
<keyword evidence="1" id="KW-0560">Oxidoreductase</keyword>
<dbReference type="EMBL" id="JACGWO010000008">
    <property type="protein sequence ID" value="KAK4421736.1"/>
    <property type="molecule type" value="Genomic_DNA"/>
</dbReference>
<evidence type="ECO:0000256" key="1">
    <source>
        <dbReference type="RuleBase" id="RU363097"/>
    </source>
</evidence>
<dbReference type="InterPro" id="IPR026055">
    <property type="entry name" value="FAR"/>
</dbReference>
<keyword evidence="1" id="KW-0444">Lipid biosynthesis</keyword>
<keyword evidence="1" id="KW-0443">Lipid metabolism</keyword>
<evidence type="ECO:0000313" key="3">
    <source>
        <dbReference type="EMBL" id="KAK4421736.1"/>
    </source>
</evidence>
<dbReference type="GO" id="GO:0010345">
    <property type="term" value="P:suberin biosynthetic process"/>
    <property type="evidence" value="ECO:0007669"/>
    <property type="project" value="TreeGrafter"/>
</dbReference>
<gene>
    <name evidence="3" type="ORF">Salat_2124200</name>
</gene>
<dbReference type="InterPro" id="IPR036291">
    <property type="entry name" value="NAD(P)-bd_dom_sf"/>
</dbReference>
<dbReference type="GO" id="GO:0102965">
    <property type="term" value="F:alcohol-forming long-chain fatty acyl-CoA reductase activity"/>
    <property type="evidence" value="ECO:0007669"/>
    <property type="project" value="UniProtKB-EC"/>
</dbReference>
<dbReference type="AlphaFoldDB" id="A0AAE1Y0W6"/>
<dbReference type="SUPFAM" id="SSF51735">
    <property type="entry name" value="NAD(P)-binding Rossmann-fold domains"/>
    <property type="match status" value="1"/>
</dbReference>
<protein>
    <recommendedName>
        <fullName evidence="1">Fatty acyl-CoA reductase</fullName>
        <ecNumber evidence="1">1.2.1.84</ecNumber>
    </recommendedName>
</protein>
<dbReference type="Proteomes" id="UP001293254">
    <property type="component" value="Unassembled WGS sequence"/>
</dbReference>
<proteinExistence type="inferred from homology"/>
<evidence type="ECO:0000259" key="2">
    <source>
        <dbReference type="Pfam" id="PF07993"/>
    </source>
</evidence>
<feature type="domain" description="Thioester reductase (TE)" evidence="2">
    <location>
        <begin position="57"/>
        <end position="203"/>
    </location>
</feature>
<name>A0AAE1Y0W6_9LAMI</name>
<comment type="function">
    <text evidence="1">Catalyzes the reduction of fatty acyl-CoA to fatty alcohols.</text>
</comment>
<evidence type="ECO:0000313" key="4">
    <source>
        <dbReference type="Proteomes" id="UP001293254"/>
    </source>
</evidence>
<sequence>MLRGRPPLREAVAWWGIGCDDLVVGVGRTIGGRFGVWWQRGGGSGYQCFGSNACPKLCSKLKMLLHVSTAYVHGMRAGVIPEVPFHMGQTLPGAKNPYLDINAEKEIVEQRLTKFHPERNHFCYEGFGHGKAMGEMIISEEMKGKDYKLIIVRPTIITSTYPAGLKVTLDALFAAYGKGKLTFFLADPQSILDMIPENMVVNVVLAAIARHSIDQSSPDFCDLSCWFIQ</sequence>
<dbReference type="Gene3D" id="3.40.50.720">
    <property type="entry name" value="NAD(P)-binding Rossmann-like Domain"/>
    <property type="match status" value="1"/>
</dbReference>
<comment type="caution">
    <text evidence="3">The sequence shown here is derived from an EMBL/GenBank/DDBJ whole genome shotgun (WGS) entry which is preliminary data.</text>
</comment>
<accession>A0AAE1Y0W6</accession>
<keyword evidence="1" id="KW-0521">NADP</keyword>
<comment type="similarity">
    <text evidence="1">Belongs to the fatty acyl-CoA reductase family.</text>
</comment>
<keyword evidence="4" id="KW-1185">Reference proteome</keyword>
<reference evidence="3" key="1">
    <citation type="submission" date="2020-06" db="EMBL/GenBank/DDBJ databases">
        <authorList>
            <person name="Li T."/>
            <person name="Hu X."/>
            <person name="Zhang T."/>
            <person name="Song X."/>
            <person name="Zhang H."/>
            <person name="Dai N."/>
            <person name="Sheng W."/>
            <person name="Hou X."/>
            <person name="Wei L."/>
        </authorList>
    </citation>
    <scope>NUCLEOTIDE SEQUENCE</scope>
    <source>
        <strain evidence="3">3651</strain>
        <tissue evidence="3">Leaf</tissue>
    </source>
</reference>
<dbReference type="PANTHER" id="PTHR11011:SF105">
    <property type="entry name" value="FATTY ACYL-COA REDUCTASE"/>
    <property type="match status" value="1"/>
</dbReference>
<comment type="catalytic activity">
    <reaction evidence="1">
        <text>a long-chain fatty acyl-CoA + 2 NADPH + 2 H(+) = a long-chain primary fatty alcohol + 2 NADP(+) + CoA</text>
        <dbReference type="Rhea" id="RHEA:52716"/>
        <dbReference type="ChEBI" id="CHEBI:15378"/>
        <dbReference type="ChEBI" id="CHEBI:57287"/>
        <dbReference type="ChEBI" id="CHEBI:57783"/>
        <dbReference type="ChEBI" id="CHEBI:58349"/>
        <dbReference type="ChEBI" id="CHEBI:77396"/>
        <dbReference type="ChEBI" id="CHEBI:83139"/>
        <dbReference type="EC" id="1.2.1.84"/>
    </reaction>
</comment>
<dbReference type="EC" id="1.2.1.84" evidence="1"/>
<dbReference type="InterPro" id="IPR013120">
    <property type="entry name" value="FAR_NAD-bd"/>
</dbReference>
<dbReference type="GO" id="GO:0035336">
    <property type="term" value="P:long-chain fatty-acyl-CoA metabolic process"/>
    <property type="evidence" value="ECO:0007669"/>
    <property type="project" value="TreeGrafter"/>
</dbReference>
<dbReference type="Pfam" id="PF07993">
    <property type="entry name" value="NAD_binding_4"/>
    <property type="match status" value="1"/>
</dbReference>
<reference evidence="3" key="2">
    <citation type="journal article" date="2024" name="Plant">
        <title>Genomic evolution and insights into agronomic trait innovations of Sesamum species.</title>
        <authorList>
            <person name="Miao H."/>
            <person name="Wang L."/>
            <person name="Qu L."/>
            <person name="Liu H."/>
            <person name="Sun Y."/>
            <person name="Le M."/>
            <person name="Wang Q."/>
            <person name="Wei S."/>
            <person name="Zheng Y."/>
            <person name="Lin W."/>
            <person name="Duan Y."/>
            <person name="Cao H."/>
            <person name="Xiong S."/>
            <person name="Wang X."/>
            <person name="Wei L."/>
            <person name="Li C."/>
            <person name="Ma Q."/>
            <person name="Ju M."/>
            <person name="Zhao R."/>
            <person name="Li G."/>
            <person name="Mu C."/>
            <person name="Tian Q."/>
            <person name="Mei H."/>
            <person name="Zhang T."/>
            <person name="Gao T."/>
            <person name="Zhang H."/>
        </authorList>
    </citation>
    <scope>NUCLEOTIDE SEQUENCE</scope>
    <source>
        <strain evidence="3">3651</strain>
    </source>
</reference>
<dbReference type="GO" id="GO:0080019">
    <property type="term" value="F:alcohol-forming very long-chain fatty acyl-CoA reductase activity"/>
    <property type="evidence" value="ECO:0007669"/>
    <property type="project" value="InterPro"/>
</dbReference>